<dbReference type="Pfam" id="PF02770">
    <property type="entry name" value="Acyl-CoA_dh_M"/>
    <property type="match status" value="1"/>
</dbReference>
<dbReference type="OrthoDB" id="5179760at2"/>
<feature type="domain" description="Acyl-CoA dehydrogenase/oxidase C-terminal" evidence="7">
    <location>
        <begin position="240"/>
        <end position="371"/>
    </location>
</feature>
<dbReference type="Pfam" id="PF02771">
    <property type="entry name" value="Acyl-CoA_dh_N"/>
    <property type="match status" value="1"/>
</dbReference>
<keyword evidence="3 6" id="KW-0285">Flavoprotein</keyword>
<dbReference type="SUPFAM" id="SSF56645">
    <property type="entry name" value="Acyl-CoA dehydrogenase NM domain-like"/>
    <property type="match status" value="1"/>
</dbReference>
<accession>A0A1X0IF79</accession>
<dbReference type="SUPFAM" id="SSF47203">
    <property type="entry name" value="Acyl-CoA dehydrogenase C-terminal domain-like"/>
    <property type="match status" value="1"/>
</dbReference>
<dbReference type="Gene3D" id="1.20.140.10">
    <property type="entry name" value="Butyryl-CoA Dehydrogenase, subunit A, domain 3"/>
    <property type="match status" value="1"/>
</dbReference>
<dbReference type="InterPro" id="IPR046373">
    <property type="entry name" value="Acyl-CoA_Oxase/DH_mid-dom_sf"/>
</dbReference>
<dbReference type="InterPro" id="IPR052161">
    <property type="entry name" value="Mycobact_Acyl-CoA_DH"/>
</dbReference>
<evidence type="ECO:0000256" key="2">
    <source>
        <dbReference type="ARBA" id="ARBA00009347"/>
    </source>
</evidence>
<comment type="caution">
    <text evidence="10">The sequence shown here is derived from an EMBL/GenBank/DDBJ whole genome shotgun (WGS) entry which is preliminary data.</text>
</comment>
<evidence type="ECO:0000313" key="11">
    <source>
        <dbReference type="Proteomes" id="UP000192513"/>
    </source>
</evidence>
<dbReference type="InterPro" id="IPR009075">
    <property type="entry name" value="AcylCo_DH/oxidase_C"/>
</dbReference>
<comment type="similarity">
    <text evidence="2 6">Belongs to the acyl-CoA dehydrogenase family.</text>
</comment>
<keyword evidence="5 6" id="KW-0560">Oxidoreductase</keyword>
<evidence type="ECO:0000256" key="1">
    <source>
        <dbReference type="ARBA" id="ARBA00001974"/>
    </source>
</evidence>
<dbReference type="InterPro" id="IPR036250">
    <property type="entry name" value="AcylCo_DH-like_C"/>
</dbReference>
<dbReference type="Gene3D" id="1.10.540.10">
    <property type="entry name" value="Acyl-CoA dehydrogenase/oxidase, N-terminal domain"/>
    <property type="match status" value="1"/>
</dbReference>
<organism evidence="10 11">
    <name type="scientific">Mycobacterium paraseoulense</name>
    <dbReference type="NCBI Taxonomy" id="590652"/>
    <lineage>
        <taxon>Bacteria</taxon>
        <taxon>Bacillati</taxon>
        <taxon>Actinomycetota</taxon>
        <taxon>Actinomycetes</taxon>
        <taxon>Mycobacteriales</taxon>
        <taxon>Mycobacteriaceae</taxon>
        <taxon>Mycobacterium</taxon>
    </lineage>
</organism>
<feature type="domain" description="Acyl-CoA dehydrogenase/oxidase N-terminal" evidence="9">
    <location>
        <begin position="14"/>
        <end position="131"/>
    </location>
</feature>
<proteinExistence type="inferred from homology"/>
<dbReference type="GO" id="GO:0050660">
    <property type="term" value="F:flavin adenine dinucleotide binding"/>
    <property type="evidence" value="ECO:0007669"/>
    <property type="project" value="InterPro"/>
</dbReference>
<dbReference type="AlphaFoldDB" id="A0A1X0IF79"/>
<sequence>MTVSDTVALTDLDDNEFRDRLRRWFMANPAPELAACASVGDDRDADYLAAQRLWQKRLAGAGLACIAWPTAYGGQDATPMQQLIFHEEHQRAGGRGGEPFFVGIGHAGPTIISEGTEEQRRRWLPGILTGDLIFAQCFSEPGAGSDLAAITTRGVVDDDHVVVTGQKIWNSRAHNADMCELLVRTDASNRYGGLTYLIADMRTPGITVRPITAITGRPEFCAVFFDGARIPLENVLGKIGAGWKVATTTLLFERSTAFAATVIGLQRIVAQLAETHADNPALMDRLQELADDVFAVRALLYKTVSEQQQGGEPGPASSALKLVATELNHRIRKFGVLANLDEVEQYFESFGLRIGGGTSEVQRNILAERVLGLPKEARR</sequence>
<evidence type="ECO:0000256" key="5">
    <source>
        <dbReference type="ARBA" id="ARBA00023002"/>
    </source>
</evidence>
<evidence type="ECO:0000259" key="7">
    <source>
        <dbReference type="Pfam" id="PF00441"/>
    </source>
</evidence>
<comment type="cofactor">
    <cofactor evidence="1 6">
        <name>FAD</name>
        <dbReference type="ChEBI" id="CHEBI:57692"/>
    </cofactor>
</comment>
<gene>
    <name evidence="10" type="ORF">BST39_04830</name>
</gene>
<keyword evidence="4 6" id="KW-0274">FAD</keyword>
<dbReference type="GO" id="GO:0005886">
    <property type="term" value="C:plasma membrane"/>
    <property type="evidence" value="ECO:0007669"/>
    <property type="project" value="TreeGrafter"/>
</dbReference>
<dbReference type="InterPro" id="IPR006091">
    <property type="entry name" value="Acyl-CoA_Oxase/DH_mid-dom"/>
</dbReference>
<dbReference type="RefSeq" id="WP_067925927.1">
    <property type="nucleotide sequence ID" value="NZ_AP022619.1"/>
</dbReference>
<evidence type="ECO:0000256" key="6">
    <source>
        <dbReference type="RuleBase" id="RU362125"/>
    </source>
</evidence>
<dbReference type="Proteomes" id="UP000192513">
    <property type="component" value="Unassembled WGS sequence"/>
</dbReference>
<evidence type="ECO:0000313" key="10">
    <source>
        <dbReference type="EMBL" id="ORB45531.1"/>
    </source>
</evidence>
<evidence type="ECO:0000259" key="8">
    <source>
        <dbReference type="Pfam" id="PF02770"/>
    </source>
</evidence>
<evidence type="ECO:0000256" key="3">
    <source>
        <dbReference type="ARBA" id="ARBA00022630"/>
    </source>
</evidence>
<dbReference type="InterPro" id="IPR037069">
    <property type="entry name" value="AcylCoA_DH/ox_N_sf"/>
</dbReference>
<reference evidence="10 11" key="1">
    <citation type="submission" date="2017-02" db="EMBL/GenBank/DDBJ databases">
        <title>The new phylogeny of genus Mycobacterium.</title>
        <authorList>
            <person name="Tortoli E."/>
            <person name="Trovato A."/>
            <person name="Cirillo D.M."/>
        </authorList>
    </citation>
    <scope>NUCLEOTIDE SEQUENCE [LARGE SCALE GENOMIC DNA]</scope>
    <source>
        <strain evidence="10 11">DSM 45000</strain>
    </source>
</reference>
<dbReference type="PANTHER" id="PTHR43292">
    <property type="entry name" value="ACYL-COA DEHYDROGENASE"/>
    <property type="match status" value="1"/>
</dbReference>
<dbReference type="EMBL" id="MVIE01000004">
    <property type="protein sequence ID" value="ORB45531.1"/>
    <property type="molecule type" value="Genomic_DNA"/>
</dbReference>
<feature type="domain" description="Acyl-CoA oxidase/dehydrogenase middle" evidence="8">
    <location>
        <begin position="136"/>
        <end position="226"/>
    </location>
</feature>
<dbReference type="Pfam" id="PF00441">
    <property type="entry name" value="Acyl-CoA_dh_1"/>
    <property type="match status" value="1"/>
</dbReference>
<name>A0A1X0IF79_9MYCO</name>
<evidence type="ECO:0000256" key="4">
    <source>
        <dbReference type="ARBA" id="ARBA00022827"/>
    </source>
</evidence>
<dbReference type="Gene3D" id="2.40.110.10">
    <property type="entry name" value="Butyryl-CoA Dehydrogenase, subunit A, domain 2"/>
    <property type="match status" value="1"/>
</dbReference>
<dbReference type="InterPro" id="IPR013786">
    <property type="entry name" value="AcylCoA_DH/ox_N"/>
</dbReference>
<evidence type="ECO:0000259" key="9">
    <source>
        <dbReference type="Pfam" id="PF02771"/>
    </source>
</evidence>
<protein>
    <submittedName>
        <fullName evidence="10">Acyl-CoA dehydrogenase</fullName>
    </submittedName>
</protein>
<keyword evidence="11" id="KW-1185">Reference proteome</keyword>
<dbReference type="PANTHER" id="PTHR43292:SF3">
    <property type="entry name" value="ACYL-COA DEHYDROGENASE FADE29"/>
    <property type="match status" value="1"/>
</dbReference>
<dbReference type="GO" id="GO:0016627">
    <property type="term" value="F:oxidoreductase activity, acting on the CH-CH group of donors"/>
    <property type="evidence" value="ECO:0007669"/>
    <property type="project" value="InterPro"/>
</dbReference>
<dbReference type="InterPro" id="IPR009100">
    <property type="entry name" value="AcylCoA_DH/oxidase_NM_dom_sf"/>
</dbReference>
<dbReference type="STRING" id="590652.BST39_04830"/>